<dbReference type="EMBL" id="JBBHJY010000001">
    <property type="protein sequence ID" value="MEJ6008417.1"/>
    <property type="molecule type" value="Genomic_DNA"/>
</dbReference>
<proteinExistence type="predicted"/>
<protein>
    <submittedName>
        <fullName evidence="3">SRPBCC family protein</fullName>
    </submittedName>
</protein>
<evidence type="ECO:0000256" key="1">
    <source>
        <dbReference type="SAM" id="MobiDB-lite"/>
    </source>
</evidence>
<feature type="compositionally biased region" description="Low complexity" evidence="1">
    <location>
        <begin position="246"/>
        <end position="256"/>
    </location>
</feature>
<dbReference type="Proteomes" id="UP001379235">
    <property type="component" value="Unassembled WGS sequence"/>
</dbReference>
<dbReference type="RefSeq" id="WP_339963963.1">
    <property type="nucleotide sequence ID" value="NZ_JBBHJY010000001.1"/>
</dbReference>
<keyword evidence="4" id="KW-1185">Reference proteome</keyword>
<keyword evidence="2" id="KW-0732">Signal</keyword>
<organism evidence="3 4">
    <name type="scientific">Novosphingobium aquae</name>
    <dbReference type="NCBI Taxonomy" id="3133435"/>
    <lineage>
        <taxon>Bacteria</taxon>
        <taxon>Pseudomonadati</taxon>
        <taxon>Pseudomonadota</taxon>
        <taxon>Alphaproteobacteria</taxon>
        <taxon>Sphingomonadales</taxon>
        <taxon>Sphingomonadaceae</taxon>
        <taxon>Novosphingobium</taxon>
    </lineage>
</organism>
<reference evidence="3 4" key="1">
    <citation type="submission" date="2024-03" db="EMBL/GenBank/DDBJ databases">
        <authorList>
            <person name="Jo J.-H."/>
        </authorList>
    </citation>
    <scope>NUCLEOTIDE SEQUENCE [LARGE SCALE GENOMIC DNA]</scope>
    <source>
        <strain evidence="3 4">AS3R-12</strain>
    </source>
</reference>
<accession>A0ABU8S389</accession>
<comment type="caution">
    <text evidence="3">The sequence shown here is derived from an EMBL/GenBank/DDBJ whole genome shotgun (WGS) entry which is preliminary data.</text>
</comment>
<feature type="signal peptide" evidence="2">
    <location>
        <begin position="1"/>
        <end position="22"/>
    </location>
</feature>
<feature type="region of interest" description="Disordered" evidence="1">
    <location>
        <begin position="180"/>
        <end position="215"/>
    </location>
</feature>
<gene>
    <name evidence="3" type="ORF">WG900_00640</name>
</gene>
<feature type="chain" id="PRO_5046552615" evidence="2">
    <location>
        <begin position="23"/>
        <end position="256"/>
    </location>
</feature>
<dbReference type="InterPro" id="IPR023393">
    <property type="entry name" value="START-like_dom_sf"/>
</dbReference>
<dbReference type="SUPFAM" id="SSF55961">
    <property type="entry name" value="Bet v1-like"/>
    <property type="match status" value="1"/>
</dbReference>
<evidence type="ECO:0000256" key="2">
    <source>
        <dbReference type="SAM" id="SignalP"/>
    </source>
</evidence>
<evidence type="ECO:0000313" key="3">
    <source>
        <dbReference type="EMBL" id="MEJ6008417.1"/>
    </source>
</evidence>
<feature type="compositionally biased region" description="Low complexity" evidence="1">
    <location>
        <begin position="199"/>
        <end position="213"/>
    </location>
</feature>
<feature type="region of interest" description="Disordered" evidence="1">
    <location>
        <begin position="233"/>
        <end position="256"/>
    </location>
</feature>
<evidence type="ECO:0000313" key="4">
    <source>
        <dbReference type="Proteomes" id="UP001379235"/>
    </source>
</evidence>
<dbReference type="Gene3D" id="3.30.530.20">
    <property type="match status" value="1"/>
</dbReference>
<sequence length="256" mass="27176">MRLLPTMLTALPMAFLAIPASAEVVASSEAGFVIRLTEEVTATPQESWKVLLTPGEWWSGEHTYSGDAKNLYLDAQATGCFCEKLLRPKDAPEDQRNGSIEHMHIVYAEPNRVLRLTGGLGPLQSEAVHGTLTMTFKAVPGGTRILWEYVVGGYMRYKTDKIGPVVDKVMAEQLRRLGAKLGSKTPAAPSSKKADIDEAAPADAPAGEGDTGAVSLGSDVAADFDASLKPAAKPKAVVKPLRKPATKPAAKKPAGD</sequence>
<name>A0ABU8S389_9SPHN</name>